<keyword evidence="14" id="KW-1185">Reference proteome</keyword>
<keyword evidence="4" id="KW-0210">Decarboxylase</keyword>
<dbReference type="NCBIfam" id="TIGR01047">
    <property type="entry name" value="nspC"/>
    <property type="match status" value="1"/>
</dbReference>
<name>E1RCG1_SEDSS</name>
<dbReference type="GO" id="GO:0045312">
    <property type="term" value="P:nor-spermidine biosynthetic process"/>
    <property type="evidence" value="ECO:0007669"/>
    <property type="project" value="InterPro"/>
</dbReference>
<evidence type="ECO:0000256" key="10">
    <source>
        <dbReference type="ARBA" id="ARBA00047389"/>
    </source>
</evidence>
<dbReference type="EC" id="4.1.1.96" evidence="2"/>
<feature type="domain" description="Orn/DAP/Arg decarboxylase 2 C-terminal" evidence="12">
    <location>
        <begin position="72"/>
        <end position="342"/>
    </location>
</feature>
<dbReference type="Pfam" id="PF00278">
    <property type="entry name" value="Orn_DAP_Arg_deC"/>
    <property type="match status" value="1"/>
</dbReference>
<dbReference type="EMBL" id="CP002116">
    <property type="protein sequence ID" value="ADK80041.1"/>
    <property type="molecule type" value="Genomic_DNA"/>
</dbReference>
<evidence type="ECO:0000259" key="12">
    <source>
        <dbReference type="Pfam" id="PF00278"/>
    </source>
</evidence>
<keyword evidence="6" id="KW-0745">Spermidine biosynthesis</keyword>
<gene>
    <name evidence="13" type="ordered locus">Spirs_0907</name>
</gene>
<dbReference type="InterPro" id="IPR029066">
    <property type="entry name" value="PLP-binding_barrel"/>
</dbReference>
<dbReference type="PANTHER" id="PTHR43727">
    <property type="entry name" value="DIAMINOPIMELATE DECARBOXYLASE"/>
    <property type="match status" value="1"/>
</dbReference>
<evidence type="ECO:0000256" key="11">
    <source>
        <dbReference type="PIRSR" id="PIRSR038941-1"/>
    </source>
</evidence>
<proteinExistence type="inferred from homology"/>
<organism evidence="13 14">
    <name type="scientific">Sediminispirochaeta smaragdinae (strain DSM 11293 / JCM 15392 / SEBR 4228)</name>
    <name type="common">Spirochaeta smaragdinae</name>
    <dbReference type="NCBI Taxonomy" id="573413"/>
    <lineage>
        <taxon>Bacteria</taxon>
        <taxon>Pseudomonadati</taxon>
        <taxon>Spirochaetota</taxon>
        <taxon>Spirochaetia</taxon>
        <taxon>Spirochaetales</taxon>
        <taxon>Spirochaetaceae</taxon>
        <taxon>Sediminispirochaeta</taxon>
    </lineage>
</organism>
<dbReference type="PIRSF" id="PIRSF038941">
    <property type="entry name" value="NspC"/>
    <property type="match status" value="1"/>
</dbReference>
<comment type="catalytic activity">
    <reaction evidence="9">
        <text>carboxyspermidine + H(+) = spermidine + CO2</text>
        <dbReference type="Rhea" id="RHEA:34095"/>
        <dbReference type="ChEBI" id="CHEBI:15378"/>
        <dbReference type="ChEBI" id="CHEBI:16526"/>
        <dbReference type="ChEBI" id="CHEBI:57834"/>
        <dbReference type="ChEBI" id="CHEBI:65072"/>
        <dbReference type="EC" id="4.1.1.96"/>
    </reaction>
</comment>
<comment type="catalytic activity">
    <reaction evidence="10">
        <text>carboxynorspermidine + H(+) = norspermidine + CO2</text>
        <dbReference type="Rhea" id="RHEA:34099"/>
        <dbReference type="ChEBI" id="CHEBI:15378"/>
        <dbReference type="ChEBI" id="CHEBI:16526"/>
        <dbReference type="ChEBI" id="CHEBI:57920"/>
        <dbReference type="ChEBI" id="CHEBI:65070"/>
        <dbReference type="EC" id="4.1.1.96"/>
    </reaction>
</comment>
<dbReference type="HOGENOM" id="CLU_038560_0_0_12"/>
<comment type="cofactor">
    <cofactor evidence="1">
        <name>pyridoxal 5'-phosphate</name>
        <dbReference type="ChEBI" id="CHEBI:597326"/>
    </cofactor>
</comment>
<dbReference type="RefSeq" id="WP_013253505.1">
    <property type="nucleotide sequence ID" value="NC_014364.1"/>
</dbReference>
<sequence>MEADYFGLEGFRPEAVPSPCFVVDKAAIRRNLAILDSIQKTSGARILLAQKGFSMFSLYPMISQTLKGVCASGLYEAKLGREAFGKEVHTYSPAFVPEQFETILELSDHVVFNSFSQWKRFRSSCLPFAGRVSCGIRVNPEVSTAAVRLYDPSAPGSRLGVTAAEFRPELLDGIEGLHFHALCEQNADDLERVLKGFHHSFGTWAGRMRWINFGGGHHITRNDYDRALLCRLIEECSDRYGVDVYLEPGEAVALNSGVLVATVLDIVRNDGRIALLDTSAATHMPDVLEMPYRPEIAGAGKPGEKRYTYRLGGSSCLAGDVIGTYSFDTPLEPGSRLVFGDMAHYSMVKTTTFNGVPLPAIATYDSATGTLEVVKQFGFEDFRERLS</sequence>
<keyword evidence="7" id="KW-0456">Lyase</keyword>
<dbReference type="STRING" id="573413.Spirs_0907"/>
<evidence type="ECO:0000256" key="3">
    <source>
        <dbReference type="ARBA" id="ARBA00013633"/>
    </source>
</evidence>
<dbReference type="GO" id="GO:0009089">
    <property type="term" value="P:lysine biosynthetic process via diaminopimelate"/>
    <property type="evidence" value="ECO:0007669"/>
    <property type="project" value="TreeGrafter"/>
</dbReference>
<accession>E1RCG1</accession>
<dbReference type="AlphaFoldDB" id="E1RCG1"/>
<dbReference type="InterPro" id="IPR009006">
    <property type="entry name" value="Ala_racemase/Decarboxylase_C"/>
</dbReference>
<dbReference type="InterPro" id="IPR022643">
    <property type="entry name" value="De-COase2_C"/>
</dbReference>
<dbReference type="FunFam" id="3.20.20.10:FF:000012">
    <property type="entry name" value="Carboxynorspermidine/carboxyspermidine decarboxylase"/>
    <property type="match status" value="1"/>
</dbReference>
<evidence type="ECO:0000256" key="1">
    <source>
        <dbReference type="ARBA" id="ARBA00001933"/>
    </source>
</evidence>
<dbReference type="PANTHER" id="PTHR43727:SF1">
    <property type="entry name" value="CARBOXYNORSPERMIDINE_CARBOXYSPERMIDINE DECARBOXYLASE"/>
    <property type="match status" value="1"/>
</dbReference>
<dbReference type="Proteomes" id="UP000002318">
    <property type="component" value="Chromosome"/>
</dbReference>
<reference evidence="13 14" key="1">
    <citation type="journal article" date="2010" name="Stand. Genomic Sci.">
        <title>Complete genome sequence of Spirochaeta smaragdinae type strain (SEBR 4228).</title>
        <authorList>
            <person name="Mavromatis K."/>
            <person name="Yasawong M."/>
            <person name="Chertkov O."/>
            <person name="Lapidus A."/>
            <person name="Lucas S."/>
            <person name="Nolan M."/>
            <person name="Del Rio T.G."/>
            <person name="Tice H."/>
            <person name="Cheng J.F."/>
            <person name="Pitluck S."/>
            <person name="Liolios K."/>
            <person name="Ivanova N."/>
            <person name="Tapia R."/>
            <person name="Han C."/>
            <person name="Bruce D."/>
            <person name="Goodwin L."/>
            <person name="Pati A."/>
            <person name="Chen A."/>
            <person name="Palaniappan K."/>
            <person name="Land M."/>
            <person name="Hauser L."/>
            <person name="Chang Y.J."/>
            <person name="Jeffries C.D."/>
            <person name="Detter J.C."/>
            <person name="Rohde M."/>
            <person name="Brambilla E."/>
            <person name="Spring S."/>
            <person name="Goker M."/>
            <person name="Sikorski J."/>
            <person name="Woyke T."/>
            <person name="Bristow J."/>
            <person name="Eisen J.A."/>
            <person name="Markowitz V."/>
            <person name="Hugenholtz P."/>
            <person name="Klenk H.P."/>
            <person name="Kyrpides N.C."/>
        </authorList>
    </citation>
    <scope>NUCLEOTIDE SEQUENCE [LARGE SCALE GENOMIC DNA]</scope>
    <source>
        <strain evidence="14">DSM 11293 / JCM 15392 / SEBR 4228</strain>
    </source>
</reference>
<dbReference type="eggNOG" id="COG0019">
    <property type="taxonomic scope" value="Bacteria"/>
</dbReference>
<evidence type="ECO:0000256" key="4">
    <source>
        <dbReference type="ARBA" id="ARBA00022793"/>
    </source>
</evidence>
<feature type="binding site" evidence="11">
    <location>
        <position position="286"/>
    </location>
    <ligand>
        <name>substrate</name>
    </ligand>
</feature>
<feature type="binding site" evidence="11">
    <location>
        <position position="250"/>
    </location>
    <ligand>
        <name>substrate</name>
    </ligand>
</feature>
<evidence type="ECO:0000313" key="13">
    <source>
        <dbReference type="EMBL" id="ADK80041.1"/>
    </source>
</evidence>
<dbReference type="OrthoDB" id="9804410at2"/>
<evidence type="ECO:0000256" key="8">
    <source>
        <dbReference type="ARBA" id="ARBA00025802"/>
    </source>
</evidence>
<evidence type="ECO:0000256" key="5">
    <source>
        <dbReference type="ARBA" id="ARBA00022898"/>
    </source>
</evidence>
<protein>
    <recommendedName>
        <fullName evidence="3">Carboxynorspermidine/carboxyspermidine decarboxylase</fullName>
        <ecNumber evidence="2">4.1.1.96</ecNumber>
    </recommendedName>
</protein>
<evidence type="ECO:0000256" key="9">
    <source>
        <dbReference type="ARBA" id="ARBA00047351"/>
    </source>
</evidence>
<dbReference type="InterPro" id="IPR005730">
    <property type="entry name" value="Nsp_de-COase"/>
</dbReference>
<comment type="similarity">
    <text evidence="8">Belongs to the Orn/Lys/Arg decarboxylase class-II family. NspC subfamily.</text>
</comment>
<evidence type="ECO:0000256" key="7">
    <source>
        <dbReference type="ARBA" id="ARBA00023239"/>
    </source>
</evidence>
<evidence type="ECO:0000256" key="2">
    <source>
        <dbReference type="ARBA" id="ARBA00012259"/>
    </source>
</evidence>
<evidence type="ECO:0000256" key="6">
    <source>
        <dbReference type="ARBA" id="ARBA00023066"/>
    </source>
</evidence>
<evidence type="ECO:0000313" key="14">
    <source>
        <dbReference type="Proteomes" id="UP000002318"/>
    </source>
</evidence>
<dbReference type="CDD" id="cd06829">
    <property type="entry name" value="PLPDE_III_CANSDC"/>
    <property type="match status" value="1"/>
</dbReference>
<dbReference type="SUPFAM" id="SSF51419">
    <property type="entry name" value="PLP-binding barrel"/>
    <property type="match status" value="1"/>
</dbReference>
<dbReference type="GO" id="GO:0008295">
    <property type="term" value="P:spermidine biosynthetic process"/>
    <property type="evidence" value="ECO:0007669"/>
    <property type="project" value="UniProtKB-KW"/>
</dbReference>
<keyword evidence="5" id="KW-0663">Pyridoxal phosphate</keyword>
<dbReference type="GO" id="GO:0008836">
    <property type="term" value="F:diaminopimelate decarboxylase activity"/>
    <property type="evidence" value="ECO:0007669"/>
    <property type="project" value="TreeGrafter"/>
</dbReference>
<dbReference type="Gene3D" id="3.20.20.10">
    <property type="entry name" value="Alanine racemase"/>
    <property type="match status" value="1"/>
</dbReference>
<dbReference type="SUPFAM" id="SSF50621">
    <property type="entry name" value="Alanine racemase C-terminal domain-like"/>
    <property type="match status" value="1"/>
</dbReference>
<dbReference type="KEGG" id="ssm:Spirs_0907"/>
<dbReference type="Gene3D" id="2.40.37.10">
    <property type="entry name" value="Lyase, Ornithine Decarboxylase, Chain A, domain 1"/>
    <property type="match status" value="1"/>
</dbReference>